<dbReference type="PANTHER" id="PTHR10815:SF13">
    <property type="entry name" value="METHYLATED-DNA--PROTEIN-CYSTEINE METHYLTRANSFERASE"/>
    <property type="match status" value="1"/>
</dbReference>
<accession>A0A1G9IWC9</accession>
<dbReference type="OrthoDB" id="9811249at2"/>
<evidence type="ECO:0000256" key="8">
    <source>
        <dbReference type="ARBA" id="ARBA00049348"/>
    </source>
</evidence>
<keyword evidence="3 9" id="KW-0963">Cytoplasm</keyword>
<organism evidence="12 13">
    <name type="scientific">Modicisalibacter muralis</name>
    <dbReference type="NCBI Taxonomy" id="119000"/>
    <lineage>
        <taxon>Bacteria</taxon>
        <taxon>Pseudomonadati</taxon>
        <taxon>Pseudomonadota</taxon>
        <taxon>Gammaproteobacteria</taxon>
        <taxon>Oceanospirillales</taxon>
        <taxon>Halomonadaceae</taxon>
        <taxon>Modicisalibacter</taxon>
    </lineage>
</organism>
<evidence type="ECO:0000256" key="1">
    <source>
        <dbReference type="ARBA" id="ARBA00001286"/>
    </source>
</evidence>
<feature type="domain" description="Methylguanine DNA methyltransferase ribonuclease-like" evidence="11">
    <location>
        <begin position="1"/>
        <end position="70"/>
    </location>
</feature>
<dbReference type="RefSeq" id="WP_089726790.1">
    <property type="nucleotide sequence ID" value="NZ_FNGI01000002.1"/>
</dbReference>
<dbReference type="InterPro" id="IPR036388">
    <property type="entry name" value="WH-like_DNA-bd_sf"/>
</dbReference>
<evidence type="ECO:0000256" key="9">
    <source>
        <dbReference type="HAMAP-Rule" id="MF_00772"/>
    </source>
</evidence>
<evidence type="ECO:0000259" key="10">
    <source>
        <dbReference type="Pfam" id="PF01035"/>
    </source>
</evidence>
<sequence>MRFTTFSSPLGELLLVGDDMGLRRLSFLDGPHPETTEESWRRDDDALARARDQVLAYLDGRRRSFSVDVAPEGNDFQREVWAALVRIPYGETRTYGELAKRIGHDRAASAISAANNANPLPLLIPCHRVVAADGIGSYSAGEAIKQQLLALEERHPQDDPSKPSD</sequence>
<comment type="catalytic activity">
    <reaction evidence="8 9">
        <text>a 6-O-methyl-2'-deoxyguanosine in DNA + L-cysteinyl-[protein] = S-methyl-L-cysteinyl-[protein] + a 2'-deoxyguanosine in DNA</text>
        <dbReference type="Rhea" id="RHEA:24000"/>
        <dbReference type="Rhea" id="RHEA-COMP:10131"/>
        <dbReference type="Rhea" id="RHEA-COMP:10132"/>
        <dbReference type="Rhea" id="RHEA-COMP:11367"/>
        <dbReference type="Rhea" id="RHEA-COMP:11368"/>
        <dbReference type="ChEBI" id="CHEBI:29950"/>
        <dbReference type="ChEBI" id="CHEBI:82612"/>
        <dbReference type="ChEBI" id="CHEBI:85445"/>
        <dbReference type="ChEBI" id="CHEBI:85448"/>
        <dbReference type="EC" id="2.1.1.63"/>
    </reaction>
</comment>
<dbReference type="InterPro" id="IPR036631">
    <property type="entry name" value="MGMT_N_sf"/>
</dbReference>
<dbReference type="PROSITE" id="PS00374">
    <property type="entry name" value="MGMT"/>
    <property type="match status" value="1"/>
</dbReference>
<dbReference type="GO" id="GO:0005737">
    <property type="term" value="C:cytoplasm"/>
    <property type="evidence" value="ECO:0007669"/>
    <property type="project" value="UniProtKB-SubCell"/>
</dbReference>
<dbReference type="GO" id="GO:0032259">
    <property type="term" value="P:methylation"/>
    <property type="evidence" value="ECO:0007669"/>
    <property type="project" value="UniProtKB-KW"/>
</dbReference>
<dbReference type="GO" id="GO:0006307">
    <property type="term" value="P:DNA alkylation repair"/>
    <property type="evidence" value="ECO:0007669"/>
    <property type="project" value="UniProtKB-UniRule"/>
</dbReference>
<dbReference type="Proteomes" id="UP000198654">
    <property type="component" value="Unassembled WGS sequence"/>
</dbReference>
<dbReference type="InterPro" id="IPR008332">
    <property type="entry name" value="MethylG_MeTrfase_N"/>
</dbReference>
<feature type="domain" description="Methylated-DNA-[protein]-cysteine S-methyltransferase DNA binding" evidence="10">
    <location>
        <begin position="75"/>
        <end position="153"/>
    </location>
</feature>
<evidence type="ECO:0000256" key="2">
    <source>
        <dbReference type="ARBA" id="ARBA00008711"/>
    </source>
</evidence>
<dbReference type="CDD" id="cd06445">
    <property type="entry name" value="ATase"/>
    <property type="match status" value="1"/>
</dbReference>
<evidence type="ECO:0000256" key="6">
    <source>
        <dbReference type="ARBA" id="ARBA00022763"/>
    </source>
</evidence>
<name>A0A1G9IWC9_9GAMM</name>
<dbReference type="Gene3D" id="1.10.10.10">
    <property type="entry name" value="Winged helix-like DNA-binding domain superfamily/Winged helix DNA-binding domain"/>
    <property type="match status" value="1"/>
</dbReference>
<comment type="catalytic activity">
    <reaction evidence="1 9">
        <text>a 4-O-methyl-thymidine in DNA + L-cysteinyl-[protein] = a thymidine in DNA + S-methyl-L-cysteinyl-[protein]</text>
        <dbReference type="Rhea" id="RHEA:53428"/>
        <dbReference type="Rhea" id="RHEA-COMP:10131"/>
        <dbReference type="Rhea" id="RHEA-COMP:10132"/>
        <dbReference type="Rhea" id="RHEA-COMP:13555"/>
        <dbReference type="Rhea" id="RHEA-COMP:13556"/>
        <dbReference type="ChEBI" id="CHEBI:29950"/>
        <dbReference type="ChEBI" id="CHEBI:82612"/>
        <dbReference type="ChEBI" id="CHEBI:137386"/>
        <dbReference type="ChEBI" id="CHEBI:137387"/>
        <dbReference type="EC" id="2.1.1.63"/>
    </reaction>
</comment>
<dbReference type="NCBIfam" id="TIGR00589">
    <property type="entry name" value="ogt"/>
    <property type="match status" value="1"/>
</dbReference>
<dbReference type="InterPro" id="IPR023546">
    <property type="entry name" value="MGMT"/>
</dbReference>
<feature type="active site" description="Nucleophile; methyl group acceptor" evidence="9">
    <location>
        <position position="126"/>
    </location>
</feature>
<dbReference type="SUPFAM" id="SSF46767">
    <property type="entry name" value="Methylated DNA-protein cysteine methyltransferase, C-terminal domain"/>
    <property type="match status" value="1"/>
</dbReference>
<evidence type="ECO:0000256" key="4">
    <source>
        <dbReference type="ARBA" id="ARBA00022603"/>
    </source>
</evidence>
<dbReference type="Pfam" id="PF02870">
    <property type="entry name" value="Methyltransf_1N"/>
    <property type="match status" value="1"/>
</dbReference>
<keyword evidence="13" id="KW-1185">Reference proteome</keyword>
<dbReference type="Pfam" id="PF01035">
    <property type="entry name" value="DNA_binding_1"/>
    <property type="match status" value="1"/>
</dbReference>
<dbReference type="FunFam" id="1.10.10.10:FF:000214">
    <property type="entry name" value="Methylated-DNA--protein-cysteine methyltransferase"/>
    <property type="match status" value="1"/>
</dbReference>
<dbReference type="HAMAP" id="MF_00772">
    <property type="entry name" value="OGT"/>
    <property type="match status" value="1"/>
</dbReference>
<evidence type="ECO:0000256" key="5">
    <source>
        <dbReference type="ARBA" id="ARBA00022679"/>
    </source>
</evidence>
<evidence type="ECO:0000313" key="13">
    <source>
        <dbReference type="Proteomes" id="UP000198654"/>
    </source>
</evidence>
<dbReference type="InterPro" id="IPR001497">
    <property type="entry name" value="MethylDNA_cys_MeTrfase_AS"/>
</dbReference>
<dbReference type="InterPro" id="IPR014048">
    <property type="entry name" value="MethylDNA_cys_MeTrfase_DNA-bd"/>
</dbReference>
<dbReference type="STRING" id="119000.SAMN05661010_01361"/>
<proteinExistence type="inferred from homology"/>
<evidence type="ECO:0000313" key="12">
    <source>
        <dbReference type="EMBL" id="SDL29411.1"/>
    </source>
</evidence>
<comment type="similarity">
    <text evidence="2 9">Belongs to the MGMT family.</text>
</comment>
<comment type="miscellaneous">
    <text evidence="9">This enzyme catalyzes only one turnover and therefore is not strictly catalytic. According to one definition, an enzyme is a biocatalyst that acts repeatedly and over many reaction cycles.</text>
</comment>
<keyword evidence="7 9" id="KW-0234">DNA repair</keyword>
<dbReference type="SUPFAM" id="SSF53155">
    <property type="entry name" value="Methylated DNA-protein cysteine methyltransferase domain"/>
    <property type="match status" value="1"/>
</dbReference>
<comment type="function">
    <text evidence="9">Involved in the cellular defense against the biological effects of O6-methylguanine (O6-MeG) and O4-methylthymine (O4-MeT) in DNA. Repairs the methylated nucleobase in DNA by stoichiometrically transferring the methyl group to a cysteine residue in the enzyme. This is a suicide reaction: the enzyme is irreversibly inactivated.</text>
</comment>
<dbReference type="GO" id="GO:0003908">
    <property type="term" value="F:methylated-DNA-[protein]-cysteine S-methyltransferase activity"/>
    <property type="evidence" value="ECO:0007669"/>
    <property type="project" value="UniProtKB-UniRule"/>
</dbReference>
<keyword evidence="4 9" id="KW-0489">Methyltransferase</keyword>
<evidence type="ECO:0000256" key="3">
    <source>
        <dbReference type="ARBA" id="ARBA00022490"/>
    </source>
</evidence>
<evidence type="ECO:0000256" key="7">
    <source>
        <dbReference type="ARBA" id="ARBA00023204"/>
    </source>
</evidence>
<dbReference type="EMBL" id="FNGI01000002">
    <property type="protein sequence ID" value="SDL29411.1"/>
    <property type="molecule type" value="Genomic_DNA"/>
</dbReference>
<gene>
    <name evidence="12" type="ORF">SAMN05661010_01361</name>
</gene>
<comment type="subcellular location">
    <subcellularLocation>
        <location evidence="9">Cytoplasm</location>
    </subcellularLocation>
</comment>
<reference evidence="12 13" key="1">
    <citation type="submission" date="2016-10" db="EMBL/GenBank/DDBJ databases">
        <authorList>
            <person name="de Groot N.N."/>
        </authorList>
    </citation>
    <scope>NUCLEOTIDE SEQUENCE [LARGE SCALE GENOMIC DNA]</scope>
    <source>
        <strain evidence="12 13">DSM 14789</strain>
    </source>
</reference>
<evidence type="ECO:0000259" key="11">
    <source>
        <dbReference type="Pfam" id="PF02870"/>
    </source>
</evidence>
<dbReference type="InterPro" id="IPR036217">
    <property type="entry name" value="MethylDNA_cys_MeTrfase_DNAb"/>
</dbReference>
<dbReference type="Gene3D" id="3.30.160.70">
    <property type="entry name" value="Methylated DNA-protein cysteine methyltransferase domain"/>
    <property type="match status" value="1"/>
</dbReference>
<keyword evidence="6 9" id="KW-0227">DNA damage</keyword>
<protein>
    <recommendedName>
        <fullName evidence="9">Methylated-DNA--protein-cysteine methyltransferase</fullName>
        <ecNumber evidence="9">2.1.1.63</ecNumber>
    </recommendedName>
    <alternativeName>
        <fullName evidence="9">6-O-methylguanine-DNA methyltransferase</fullName>
        <shortName evidence="9">MGMT</shortName>
    </alternativeName>
    <alternativeName>
        <fullName evidence="9">O-6-methylguanine-DNA-alkyltransferase</fullName>
    </alternativeName>
</protein>
<dbReference type="PANTHER" id="PTHR10815">
    <property type="entry name" value="METHYLATED-DNA--PROTEIN-CYSTEINE METHYLTRANSFERASE"/>
    <property type="match status" value="1"/>
</dbReference>
<keyword evidence="5 9" id="KW-0808">Transferase</keyword>
<dbReference type="EC" id="2.1.1.63" evidence="9"/>
<dbReference type="AlphaFoldDB" id="A0A1G9IWC9"/>